<dbReference type="PROSITE" id="PS50404">
    <property type="entry name" value="GST_NTER"/>
    <property type="match status" value="1"/>
</dbReference>
<evidence type="ECO:0000313" key="4">
    <source>
        <dbReference type="Proteomes" id="UP001379945"/>
    </source>
</evidence>
<dbReference type="PANTHER" id="PTHR43968">
    <property type="match status" value="1"/>
</dbReference>
<dbReference type="Gene3D" id="3.40.30.10">
    <property type="entry name" value="Glutaredoxin"/>
    <property type="match status" value="1"/>
</dbReference>
<evidence type="ECO:0000259" key="1">
    <source>
        <dbReference type="PROSITE" id="PS50404"/>
    </source>
</evidence>
<dbReference type="InterPro" id="IPR004045">
    <property type="entry name" value="Glutathione_S-Trfase_N"/>
</dbReference>
<dbReference type="CDD" id="cd00570">
    <property type="entry name" value="GST_N_family"/>
    <property type="match status" value="1"/>
</dbReference>
<dbReference type="PANTHER" id="PTHR43968:SF6">
    <property type="entry name" value="GLUTATHIONE S-TRANSFERASE OMEGA"/>
    <property type="match status" value="1"/>
</dbReference>
<name>A0ABU9C5X5_9BURK</name>
<evidence type="ECO:0000259" key="2">
    <source>
        <dbReference type="PROSITE" id="PS50405"/>
    </source>
</evidence>
<dbReference type="InterPro" id="IPR040079">
    <property type="entry name" value="Glutathione_S-Trfase"/>
</dbReference>
<keyword evidence="4" id="KW-1185">Reference proteome</keyword>
<feature type="domain" description="GST N-terminal" evidence="1">
    <location>
        <begin position="1"/>
        <end position="79"/>
    </location>
</feature>
<dbReference type="SFLD" id="SFLDS00019">
    <property type="entry name" value="Glutathione_Transferase_(cytos"/>
    <property type="match status" value="1"/>
</dbReference>
<dbReference type="InterPro" id="IPR010987">
    <property type="entry name" value="Glutathione-S-Trfase_C-like"/>
</dbReference>
<evidence type="ECO:0000313" key="3">
    <source>
        <dbReference type="EMBL" id="MEK8047292.1"/>
    </source>
</evidence>
<dbReference type="SFLD" id="SFLDG00358">
    <property type="entry name" value="Main_(cytGST)"/>
    <property type="match status" value="1"/>
</dbReference>
<dbReference type="SUPFAM" id="SSF47616">
    <property type="entry name" value="GST C-terminal domain-like"/>
    <property type="match status" value="1"/>
</dbReference>
<reference evidence="3 4" key="1">
    <citation type="submission" date="2024-04" db="EMBL/GenBank/DDBJ databases">
        <title>Novel species of the genus Ideonella isolated from streams.</title>
        <authorList>
            <person name="Lu H."/>
        </authorList>
    </citation>
    <scope>NUCLEOTIDE SEQUENCE [LARGE SCALE GENOMIC DNA]</scope>
    <source>
        <strain evidence="3 4">LYT19W</strain>
    </source>
</reference>
<protein>
    <submittedName>
        <fullName evidence="3">Glutathione S-transferase</fullName>
    </submittedName>
</protein>
<organism evidence="3 4">
    <name type="scientific">Ideonella margarita</name>
    <dbReference type="NCBI Taxonomy" id="2984191"/>
    <lineage>
        <taxon>Bacteria</taxon>
        <taxon>Pseudomonadati</taxon>
        <taxon>Pseudomonadota</taxon>
        <taxon>Betaproteobacteria</taxon>
        <taxon>Burkholderiales</taxon>
        <taxon>Sphaerotilaceae</taxon>
        <taxon>Ideonella</taxon>
    </lineage>
</organism>
<dbReference type="Proteomes" id="UP001379945">
    <property type="component" value="Unassembled WGS sequence"/>
</dbReference>
<feature type="domain" description="GST C-terminal" evidence="2">
    <location>
        <begin position="84"/>
        <end position="218"/>
    </location>
</feature>
<dbReference type="EMBL" id="JBBUTI010000008">
    <property type="protein sequence ID" value="MEK8047292.1"/>
    <property type="molecule type" value="Genomic_DNA"/>
</dbReference>
<dbReference type="Gene3D" id="1.20.1050.10">
    <property type="match status" value="1"/>
</dbReference>
<sequence length="224" mass="24272">MITLCGFALSNYYNKVKLVLLEKGIPFTEERVMTGSKDEAVLGASPLAKVPFIRLADGSALCESEVIVQYLEDLHPTPALMPADALARAKVRELTTYIELHLELVARELYGQAFFGGTVSEANQARVRKQLEKNVVAFRRLAKFAPYVAGDSFTTADAAAWVSLPLVALASKLVLGVDLLAEGGVDWKAHAKLIGERPHAQAVAADRKRAQEEQLAAVKARAEG</sequence>
<proteinExistence type="predicted"/>
<dbReference type="Pfam" id="PF13417">
    <property type="entry name" value="GST_N_3"/>
    <property type="match status" value="1"/>
</dbReference>
<dbReference type="SUPFAM" id="SSF52833">
    <property type="entry name" value="Thioredoxin-like"/>
    <property type="match status" value="1"/>
</dbReference>
<accession>A0ABU9C5X5</accession>
<dbReference type="PROSITE" id="PS50405">
    <property type="entry name" value="GST_CTER"/>
    <property type="match status" value="1"/>
</dbReference>
<dbReference type="RefSeq" id="WP_341399595.1">
    <property type="nucleotide sequence ID" value="NZ_JBBUTI010000008.1"/>
</dbReference>
<gene>
    <name evidence="3" type="ORF">AACH00_13105</name>
</gene>
<dbReference type="InterPro" id="IPR050983">
    <property type="entry name" value="GST_Omega/HSP26"/>
</dbReference>
<dbReference type="InterPro" id="IPR036249">
    <property type="entry name" value="Thioredoxin-like_sf"/>
</dbReference>
<comment type="caution">
    <text evidence="3">The sequence shown here is derived from an EMBL/GenBank/DDBJ whole genome shotgun (WGS) entry which is preliminary data.</text>
</comment>
<dbReference type="InterPro" id="IPR036282">
    <property type="entry name" value="Glutathione-S-Trfase_C_sf"/>
</dbReference>